<evidence type="ECO:0000313" key="1">
    <source>
        <dbReference type="EMBL" id="VAW49972.1"/>
    </source>
</evidence>
<proteinExistence type="predicted"/>
<organism evidence="1">
    <name type="scientific">hydrothermal vent metagenome</name>
    <dbReference type="NCBI Taxonomy" id="652676"/>
    <lineage>
        <taxon>unclassified sequences</taxon>
        <taxon>metagenomes</taxon>
        <taxon>ecological metagenomes</taxon>
    </lineage>
</organism>
<dbReference type="SUPFAM" id="SSF117396">
    <property type="entry name" value="TM1631-like"/>
    <property type="match status" value="1"/>
</dbReference>
<sequence length="209" mass="23624">MVELQIGTYGWRHDDWVGDFYPDDLPEAWQLDYFSNVYRVVLVPQAEWCTWSQQTKQEIAESMEESFGLYLALDNDLNGGVKNRQILSQLEDIVSSLGDSILGVVVWSESPFTSLALLPRPITLISSQYVLSGWQWCREGVKISGNPFGWIEQLPENGKKQAALLTDFVASFSDDDHAKRNVLPFIVGGEEINMEQVANLKTISELLGY</sequence>
<reference evidence="1" key="1">
    <citation type="submission" date="2018-06" db="EMBL/GenBank/DDBJ databases">
        <authorList>
            <person name="Zhirakovskaya E."/>
        </authorList>
    </citation>
    <scope>NUCLEOTIDE SEQUENCE</scope>
</reference>
<evidence type="ECO:0008006" key="2">
    <source>
        <dbReference type="Google" id="ProtNLM"/>
    </source>
</evidence>
<protein>
    <recommendedName>
        <fullName evidence="2">DUF72 domain-containing protein</fullName>
    </recommendedName>
</protein>
<dbReference type="InterPro" id="IPR036520">
    <property type="entry name" value="UPF0759_sf"/>
</dbReference>
<dbReference type="EMBL" id="UOFB01000420">
    <property type="protein sequence ID" value="VAW49972.1"/>
    <property type="molecule type" value="Genomic_DNA"/>
</dbReference>
<accession>A0A3B0WFD8</accession>
<dbReference type="AlphaFoldDB" id="A0A3B0WFD8"/>
<name>A0A3B0WFD8_9ZZZZ</name>
<dbReference type="Gene3D" id="3.20.20.410">
    <property type="entry name" value="Protein of unknown function UPF0759"/>
    <property type="match status" value="1"/>
</dbReference>
<gene>
    <name evidence="1" type="ORF">MNBD_GAMMA04-2188</name>
</gene>